<keyword evidence="15" id="KW-0812">Transmembrane</keyword>
<evidence type="ECO:0000256" key="5">
    <source>
        <dbReference type="ARBA" id="ARBA00022475"/>
    </source>
</evidence>
<keyword evidence="10" id="KW-0067">ATP-binding</keyword>
<dbReference type="InterPro" id="IPR003661">
    <property type="entry name" value="HisK_dim/P_dom"/>
</dbReference>
<reference evidence="19" key="1">
    <citation type="submission" date="2015-07" db="EMBL/GenBank/DDBJ databases">
        <title>Near-Complete Genome Sequence of the Cellulolytic Bacterium Bacteroides (Pseudobacteroides) cellulosolvens ATCC 35603.</title>
        <authorList>
            <person name="Dassa B."/>
            <person name="Utturkar S.M."/>
            <person name="Klingeman D.M."/>
            <person name="Hurt R.A."/>
            <person name="Keller M."/>
            <person name="Xu J."/>
            <person name="Reddy Y.H.K."/>
            <person name="Borovok I."/>
            <person name="Grinberg I.R."/>
            <person name="Lamed R."/>
            <person name="Zhivin O."/>
            <person name="Bayer E.A."/>
            <person name="Brown S.D."/>
        </authorList>
    </citation>
    <scope>NUCLEOTIDE SEQUENCE [LARGE SCALE GENOMIC DNA]</scope>
    <source>
        <strain evidence="19">DSM 2933</strain>
    </source>
</reference>
<dbReference type="Proteomes" id="UP000036923">
    <property type="component" value="Unassembled WGS sequence"/>
</dbReference>
<dbReference type="CDD" id="cd17574">
    <property type="entry name" value="REC_OmpR"/>
    <property type="match status" value="1"/>
</dbReference>
<dbReference type="EMBL" id="LGTC01000001">
    <property type="protein sequence ID" value="KNY25357.1"/>
    <property type="molecule type" value="Genomic_DNA"/>
</dbReference>
<proteinExistence type="predicted"/>
<dbReference type="CDD" id="cd16922">
    <property type="entry name" value="HATPase_EvgS-ArcB-TorS-like"/>
    <property type="match status" value="1"/>
</dbReference>
<evidence type="ECO:0000259" key="16">
    <source>
        <dbReference type="PROSITE" id="PS50109"/>
    </source>
</evidence>
<organism evidence="18 19">
    <name type="scientific">Pseudobacteroides cellulosolvens ATCC 35603 = DSM 2933</name>
    <dbReference type="NCBI Taxonomy" id="398512"/>
    <lineage>
        <taxon>Bacteria</taxon>
        <taxon>Bacillati</taxon>
        <taxon>Bacillota</taxon>
        <taxon>Clostridia</taxon>
        <taxon>Eubacteriales</taxon>
        <taxon>Oscillospiraceae</taxon>
        <taxon>Pseudobacteroides</taxon>
    </lineage>
</organism>
<comment type="subcellular location">
    <subcellularLocation>
        <location evidence="2">Cell membrane</location>
    </subcellularLocation>
</comment>
<keyword evidence="15" id="KW-1133">Transmembrane helix</keyword>
<gene>
    <name evidence="18" type="ORF">Bccel_0617</name>
</gene>
<evidence type="ECO:0000256" key="15">
    <source>
        <dbReference type="SAM" id="Phobius"/>
    </source>
</evidence>
<evidence type="ECO:0000313" key="19">
    <source>
        <dbReference type="Proteomes" id="UP000036923"/>
    </source>
</evidence>
<evidence type="ECO:0000256" key="14">
    <source>
        <dbReference type="PROSITE-ProRule" id="PRU00169"/>
    </source>
</evidence>
<keyword evidence="6 14" id="KW-0597">Phosphoprotein</keyword>
<dbReference type="Pfam" id="PF02518">
    <property type="entry name" value="HATPase_c"/>
    <property type="match status" value="2"/>
</dbReference>
<accession>A0A0L6JIS8</accession>
<dbReference type="InterPro" id="IPR036890">
    <property type="entry name" value="HATPase_C_sf"/>
</dbReference>
<dbReference type="InterPro" id="IPR001789">
    <property type="entry name" value="Sig_transdc_resp-reg_receiver"/>
</dbReference>
<dbReference type="GO" id="GO:0005524">
    <property type="term" value="F:ATP binding"/>
    <property type="evidence" value="ECO:0007669"/>
    <property type="project" value="UniProtKB-KW"/>
</dbReference>
<dbReference type="EC" id="2.7.13.3" evidence="3"/>
<comment type="catalytic activity">
    <reaction evidence="1">
        <text>ATP + protein L-histidine = ADP + protein N-phospho-L-histidine.</text>
        <dbReference type="EC" id="2.7.13.3"/>
    </reaction>
</comment>
<evidence type="ECO:0000256" key="8">
    <source>
        <dbReference type="ARBA" id="ARBA00022741"/>
    </source>
</evidence>
<keyword evidence="12 15" id="KW-0472">Membrane</keyword>
<keyword evidence="8" id="KW-0547">Nucleotide-binding</keyword>
<dbReference type="InterPro" id="IPR011623">
    <property type="entry name" value="7TMR_DISM_rcpt_extracell_dom1"/>
</dbReference>
<dbReference type="InterPro" id="IPR011006">
    <property type="entry name" value="CheY-like_superfamily"/>
</dbReference>
<evidence type="ECO:0000256" key="13">
    <source>
        <dbReference type="ARBA" id="ARBA00024867"/>
    </source>
</evidence>
<feature type="transmembrane region" description="Helical" evidence="15">
    <location>
        <begin position="111"/>
        <end position="128"/>
    </location>
</feature>
<dbReference type="Pfam" id="PF00072">
    <property type="entry name" value="Response_reg"/>
    <property type="match status" value="1"/>
</dbReference>
<dbReference type="Gene3D" id="1.10.287.130">
    <property type="match status" value="1"/>
</dbReference>
<dbReference type="InterPro" id="IPR004358">
    <property type="entry name" value="Sig_transdc_His_kin-like_C"/>
</dbReference>
<keyword evidence="19" id="KW-1185">Reference proteome</keyword>
<evidence type="ECO:0000256" key="6">
    <source>
        <dbReference type="ARBA" id="ARBA00022553"/>
    </source>
</evidence>
<dbReference type="AlphaFoldDB" id="A0A0L6JIS8"/>
<dbReference type="CDD" id="cd00082">
    <property type="entry name" value="HisKA"/>
    <property type="match status" value="1"/>
</dbReference>
<feature type="modified residue" description="4-aspartylphosphate" evidence="14">
    <location>
        <position position="521"/>
    </location>
</feature>
<evidence type="ECO:0000256" key="9">
    <source>
        <dbReference type="ARBA" id="ARBA00022777"/>
    </source>
</evidence>
<feature type="domain" description="Histidine kinase" evidence="16">
    <location>
        <begin position="213"/>
        <end position="433"/>
    </location>
</feature>
<feature type="transmembrane region" description="Helical" evidence="15">
    <location>
        <begin position="78"/>
        <end position="99"/>
    </location>
</feature>
<dbReference type="PROSITE" id="PS50110">
    <property type="entry name" value="RESPONSE_REGULATORY"/>
    <property type="match status" value="1"/>
</dbReference>
<evidence type="ECO:0000256" key="11">
    <source>
        <dbReference type="ARBA" id="ARBA00023012"/>
    </source>
</evidence>
<dbReference type="InterPro" id="IPR005467">
    <property type="entry name" value="His_kinase_dom"/>
</dbReference>
<dbReference type="Pfam" id="PF07695">
    <property type="entry name" value="7TMR-DISM_7TM"/>
    <property type="match status" value="1"/>
</dbReference>
<feature type="domain" description="Histidine kinase" evidence="16">
    <location>
        <begin position="697"/>
        <end position="796"/>
    </location>
</feature>
<keyword evidence="9 18" id="KW-0418">Kinase</keyword>
<dbReference type="eggNOG" id="COG5002">
    <property type="taxonomic scope" value="Bacteria"/>
</dbReference>
<dbReference type="RefSeq" id="WP_050753032.1">
    <property type="nucleotide sequence ID" value="NZ_LGTC01000001.1"/>
</dbReference>
<dbReference type="eggNOG" id="COG0745">
    <property type="taxonomic scope" value="Bacteria"/>
</dbReference>
<dbReference type="SUPFAM" id="SSF55874">
    <property type="entry name" value="ATPase domain of HSP90 chaperone/DNA topoisomerase II/histidine kinase"/>
    <property type="match status" value="2"/>
</dbReference>
<dbReference type="Gene3D" id="3.30.565.10">
    <property type="entry name" value="Histidine kinase-like ATPase, C-terminal domain"/>
    <property type="match status" value="2"/>
</dbReference>
<dbReference type="PRINTS" id="PR00344">
    <property type="entry name" value="BCTRLSENSOR"/>
</dbReference>
<name>A0A0L6JIS8_9FIRM</name>
<dbReference type="eggNOG" id="COG3275">
    <property type="taxonomic scope" value="Bacteria"/>
</dbReference>
<dbReference type="InterPro" id="IPR036097">
    <property type="entry name" value="HisK_dim/P_sf"/>
</dbReference>
<evidence type="ECO:0000256" key="3">
    <source>
        <dbReference type="ARBA" id="ARBA00012438"/>
    </source>
</evidence>
<dbReference type="Gene3D" id="3.40.50.2300">
    <property type="match status" value="1"/>
</dbReference>
<comment type="caution">
    <text evidence="18">The sequence shown here is derived from an EMBL/GenBank/DDBJ whole genome shotgun (WGS) entry which is preliminary data.</text>
</comment>
<feature type="transmembrane region" description="Helical" evidence="15">
    <location>
        <begin position="137"/>
        <end position="157"/>
    </location>
</feature>
<evidence type="ECO:0000256" key="1">
    <source>
        <dbReference type="ARBA" id="ARBA00000085"/>
    </source>
</evidence>
<dbReference type="PANTHER" id="PTHR43047">
    <property type="entry name" value="TWO-COMPONENT HISTIDINE PROTEIN KINASE"/>
    <property type="match status" value="1"/>
</dbReference>
<evidence type="ECO:0000259" key="17">
    <source>
        <dbReference type="PROSITE" id="PS50110"/>
    </source>
</evidence>
<dbReference type="PROSITE" id="PS50109">
    <property type="entry name" value="HIS_KIN"/>
    <property type="match status" value="2"/>
</dbReference>
<keyword evidence="5" id="KW-1003">Cell membrane</keyword>
<dbReference type="SMART" id="SM00388">
    <property type="entry name" value="HisKA"/>
    <property type="match status" value="1"/>
</dbReference>
<evidence type="ECO:0000313" key="18">
    <source>
        <dbReference type="EMBL" id="KNY25357.1"/>
    </source>
</evidence>
<dbReference type="PANTHER" id="PTHR43047:SF64">
    <property type="entry name" value="HISTIDINE KINASE CONTAINING CHEY-HOMOLOGOUS RECEIVER DOMAIN AND PAS DOMAIN-RELATED"/>
    <property type="match status" value="1"/>
</dbReference>
<dbReference type="SMART" id="SM00448">
    <property type="entry name" value="REC"/>
    <property type="match status" value="1"/>
</dbReference>
<feature type="transmembrane region" description="Helical" evidence="15">
    <location>
        <begin position="12"/>
        <end position="29"/>
    </location>
</feature>
<evidence type="ECO:0000256" key="4">
    <source>
        <dbReference type="ARBA" id="ARBA00018672"/>
    </source>
</evidence>
<dbReference type="InterPro" id="IPR010559">
    <property type="entry name" value="Sig_transdc_His_kin_internal"/>
</dbReference>
<evidence type="ECO:0000256" key="7">
    <source>
        <dbReference type="ARBA" id="ARBA00022679"/>
    </source>
</evidence>
<dbReference type="STRING" id="398512.Bccel_0617"/>
<dbReference type="Pfam" id="PF00512">
    <property type="entry name" value="HisKA"/>
    <property type="match status" value="1"/>
</dbReference>
<keyword evidence="7" id="KW-0808">Transferase</keyword>
<dbReference type="SUPFAM" id="SSF52172">
    <property type="entry name" value="CheY-like"/>
    <property type="match status" value="1"/>
</dbReference>
<dbReference type="GO" id="GO:0000155">
    <property type="term" value="F:phosphorelay sensor kinase activity"/>
    <property type="evidence" value="ECO:0007669"/>
    <property type="project" value="InterPro"/>
</dbReference>
<dbReference type="SMART" id="SM00387">
    <property type="entry name" value="HATPase_c"/>
    <property type="match status" value="2"/>
</dbReference>
<evidence type="ECO:0000256" key="2">
    <source>
        <dbReference type="ARBA" id="ARBA00004236"/>
    </source>
</evidence>
<comment type="function">
    <text evidence="13">May play the central regulatory role in sporulation. It may be an element of the effector pathway responsible for the activation of sporulation genes in response to nutritional stress. Spo0A may act in concert with spo0H (a sigma factor) to control the expression of some genes that are critical to the sporulation process.</text>
</comment>
<dbReference type="FunFam" id="3.30.565.10:FF:000023">
    <property type="entry name" value="PAS domain-containing sensor histidine kinase"/>
    <property type="match status" value="1"/>
</dbReference>
<sequence>MIFLFRRKEKPYLYTALYSFAAAVYTSCLPKDPPLFFLFPNLNKNVYNLIFEINTFMVLLFIITYLDALYPNIMHRKIVLSAKIISMVFISSVFIIYILNKWSYAGILIKTYNIIFVISSLYVVYFLLKIQRKNKDALLILFGLAILFITDIMDIIYKADKVYTNLNKFGWFIFITILSVRLAINFTKTFTKVEHLSEKLLILDKLKDDFLVNTAHELKTPMHGIIGIAESMLDESIQKSSKDSENLSLIVSCARRLTELVNNIMDFAKMKNSDIVLNLKTINLWQIVDLVFAVLRPVSREKDLILKNAVNDESINVYADENRLFQIMYNLVGNALKFTERGSITAEASVKDGFVEISVSDTGIGIPHNMLEKIFVPFEQVQDVESITNTGTGLGLSITKKLVELHGGTIWAESCQTESNSGSKFIFTLQLSLEKSENNKFIKSSANIETVMETAAASVVNNKNSKEKEINILVADDEPVNLRILQNMFRKEEYNIITATNGQNALEAIDGSTKPDIAILDVMMPRMSGYDVCRKLREKYEMYDLPILLVTVKNQPADILAGFEAGANDYLTKPFNDKELKARIQNLLEVKKSIDLAVAAEMNFLQAQIKPHFLYNTLNVIMSLIRTDPEKSRELLFELSSFLRETFKFKGIEKSISLKKEINMVKSYIYIMTARYPTKILTEYDIDDVDQNVPHLIIQPIVENSIKHGILPKREGGTIFMRVKDMEDHIFVSVEDDGNGIPNELIPVLLNENTKTTGIGLVNVNKRLITCFGSGLNIESEMGKGTKIYFKIPKGIKI</sequence>
<evidence type="ECO:0000256" key="10">
    <source>
        <dbReference type="ARBA" id="ARBA00022840"/>
    </source>
</evidence>
<feature type="transmembrane region" description="Helical" evidence="15">
    <location>
        <begin position="49"/>
        <end position="66"/>
    </location>
</feature>
<dbReference type="Pfam" id="PF06580">
    <property type="entry name" value="His_kinase"/>
    <property type="match status" value="1"/>
</dbReference>
<feature type="domain" description="Response regulatory" evidence="17">
    <location>
        <begin position="471"/>
        <end position="588"/>
    </location>
</feature>
<dbReference type="SUPFAM" id="SSF47384">
    <property type="entry name" value="Homodimeric domain of signal transducing histidine kinase"/>
    <property type="match status" value="1"/>
</dbReference>
<keyword evidence="11" id="KW-0902">Two-component regulatory system</keyword>
<dbReference type="InterPro" id="IPR003594">
    <property type="entry name" value="HATPase_dom"/>
</dbReference>
<dbReference type="GO" id="GO:0005886">
    <property type="term" value="C:plasma membrane"/>
    <property type="evidence" value="ECO:0007669"/>
    <property type="project" value="UniProtKB-SubCell"/>
</dbReference>
<evidence type="ECO:0000256" key="12">
    <source>
        <dbReference type="ARBA" id="ARBA00023136"/>
    </source>
</evidence>
<protein>
    <recommendedName>
        <fullName evidence="4">Stage 0 sporulation protein A homolog</fullName>
        <ecNumber evidence="3">2.7.13.3</ecNumber>
    </recommendedName>
</protein>